<reference evidence="3" key="1">
    <citation type="journal article" date="2014" name="ChemBioChem">
        <title>Identification and characterization of a welwitindolinone alkaloid biosynthetic gene cluster in the stigonematalean Cyanobacterium Hapalosiphon welwitschii.</title>
        <authorList>
            <person name="Hillwig M.L."/>
            <person name="Fuhrman H.A."/>
            <person name="Ittiamornkul K."/>
            <person name="Sevco T.J."/>
            <person name="Kwak D.H."/>
            <person name="Liu X."/>
        </authorList>
    </citation>
    <scope>NUCLEOTIDE SEQUENCE</scope>
    <source>
        <strain evidence="3">UTEX B 1830</strain>
    </source>
</reference>
<dbReference type="GO" id="GO:0016791">
    <property type="term" value="F:phosphatase activity"/>
    <property type="evidence" value="ECO:0007669"/>
    <property type="project" value="TreeGrafter"/>
</dbReference>
<dbReference type="PANTHER" id="PTHR48100">
    <property type="entry name" value="BROAD-SPECIFICITY PHOSPHATASE YOR283W-RELATED"/>
    <property type="match status" value="1"/>
</dbReference>
<feature type="active site" description="Proton donor/acceptor" evidence="1">
    <location>
        <position position="85"/>
    </location>
</feature>
<dbReference type="InterPro" id="IPR029033">
    <property type="entry name" value="His_PPase_superfam"/>
</dbReference>
<dbReference type="CDD" id="cd07067">
    <property type="entry name" value="HP_PGM_like"/>
    <property type="match status" value="1"/>
</dbReference>
<dbReference type="SMART" id="SM00855">
    <property type="entry name" value="PGAM"/>
    <property type="match status" value="1"/>
</dbReference>
<accession>A0A067YY11</accession>
<dbReference type="PANTHER" id="PTHR48100:SF1">
    <property type="entry name" value="HISTIDINE PHOSPHATASE FAMILY PROTEIN-RELATED"/>
    <property type="match status" value="1"/>
</dbReference>
<dbReference type="Pfam" id="PF00300">
    <property type="entry name" value="His_Phos_1"/>
    <property type="match status" value="1"/>
</dbReference>
<dbReference type="EMBL" id="KF811479">
    <property type="protein sequence ID" value="AHI58829.1"/>
    <property type="molecule type" value="Genomic_DNA"/>
</dbReference>
<dbReference type="GO" id="GO:0005737">
    <property type="term" value="C:cytoplasm"/>
    <property type="evidence" value="ECO:0007669"/>
    <property type="project" value="TreeGrafter"/>
</dbReference>
<evidence type="ECO:0000256" key="2">
    <source>
        <dbReference type="PIRSR" id="PIRSR613078-2"/>
    </source>
</evidence>
<feature type="active site" description="Tele-phosphohistidine intermediate" evidence="1">
    <location>
        <position position="12"/>
    </location>
</feature>
<dbReference type="SUPFAM" id="SSF53254">
    <property type="entry name" value="Phosphoglycerate mutase-like"/>
    <property type="match status" value="1"/>
</dbReference>
<dbReference type="Gene3D" id="3.40.50.1240">
    <property type="entry name" value="Phosphoglycerate mutase-like"/>
    <property type="match status" value="1"/>
</dbReference>
<sequence>MTAENRLILVRHGASEWSDQGRYQGHQPVPLSSLGLEQVYALTKELRQYNPERIVSSDLQRARQTAEIIAKDLMLEIHYDARLRELDCGNWAGLTEKQIEVLDPKAVVELRSGRDIPRGSGESMADLIVRTRAALADWVNDNFSGILILVAHAYVIREITQTLLGGNLPNNRLPSLGSYTLLNYKTGGKWILEGYGIVPNSSSSLTTVNWLPTF</sequence>
<dbReference type="AlphaFoldDB" id="A0A067YY11"/>
<feature type="binding site" evidence="2">
    <location>
        <position position="61"/>
    </location>
    <ligand>
        <name>substrate</name>
    </ligand>
</feature>
<evidence type="ECO:0000256" key="1">
    <source>
        <dbReference type="PIRSR" id="PIRSR613078-1"/>
    </source>
</evidence>
<dbReference type="InterPro" id="IPR013078">
    <property type="entry name" value="His_Pase_superF_clade-1"/>
</dbReference>
<organism evidence="3">
    <name type="scientific">Hapalosiphon welwitschii UTEX B 1830</name>
    <dbReference type="NCBI Taxonomy" id="1433842"/>
    <lineage>
        <taxon>Bacteria</taxon>
        <taxon>Bacillati</taxon>
        <taxon>Cyanobacteriota</taxon>
        <taxon>Cyanophyceae</taxon>
        <taxon>Nostocales</taxon>
        <taxon>Hapalosiphonaceae</taxon>
        <taxon>Hapalosiphon</taxon>
    </lineage>
</organism>
<dbReference type="InterPro" id="IPR050275">
    <property type="entry name" value="PGM_Phosphatase"/>
</dbReference>
<evidence type="ECO:0000313" key="3">
    <source>
        <dbReference type="EMBL" id="AHI58829.1"/>
    </source>
</evidence>
<proteinExistence type="predicted"/>
<protein>
    <submittedName>
        <fullName evidence="3">WelC3</fullName>
    </submittedName>
</protein>
<name>A0A067YY11_9CYAN</name>